<dbReference type="EMBL" id="JAFHAP010000005">
    <property type="protein sequence ID" value="MBN2908910.1"/>
    <property type="molecule type" value="Genomic_DNA"/>
</dbReference>
<keyword evidence="3" id="KW-1185">Reference proteome</keyword>
<evidence type="ECO:0000313" key="2">
    <source>
        <dbReference type="EMBL" id="MBN2908910.1"/>
    </source>
</evidence>
<feature type="modified residue" description="Phosphohistidine; by HPr" evidence="1">
    <location>
        <position position="43"/>
    </location>
</feature>
<dbReference type="PANTHER" id="PTHR40398">
    <property type="entry name" value="PTS SYSTEM GLUCITOL/SORBITOL-SPECIFIC EIIA COMPONENT"/>
    <property type="match status" value="1"/>
</dbReference>
<gene>
    <name evidence="2" type="ORF">JQC72_05145</name>
</gene>
<accession>A0ABS2WHU6</accession>
<organism evidence="2 3">
    <name type="scientific">Polycladomyces zharkentensis</name>
    <dbReference type="NCBI Taxonomy" id="2807616"/>
    <lineage>
        <taxon>Bacteria</taxon>
        <taxon>Bacillati</taxon>
        <taxon>Bacillota</taxon>
        <taxon>Bacilli</taxon>
        <taxon>Bacillales</taxon>
        <taxon>Thermoactinomycetaceae</taxon>
        <taxon>Polycladomyces</taxon>
    </lineage>
</organism>
<evidence type="ECO:0000256" key="1">
    <source>
        <dbReference type="PROSITE-ProRule" id="PRU00420"/>
    </source>
</evidence>
<dbReference type="InterPro" id="IPR036665">
    <property type="entry name" value="PTS_IIA_glucitol/sorbitol_sf"/>
</dbReference>
<name>A0ABS2WHU6_9BACL</name>
<dbReference type="Proteomes" id="UP001177120">
    <property type="component" value="Unassembled WGS sequence"/>
</dbReference>
<dbReference type="Pfam" id="PF03829">
    <property type="entry name" value="PTSIIA_gutA"/>
    <property type="match status" value="1"/>
</dbReference>
<dbReference type="PANTHER" id="PTHR40398:SF1">
    <property type="entry name" value="PTS SYSTEM GLUCITOL_SORBITOL-SPECIFIC EIIA COMPONENT"/>
    <property type="match status" value="1"/>
</dbReference>
<dbReference type="PROSITE" id="PS51097">
    <property type="entry name" value="PTS_EIIA_TYPE_5"/>
    <property type="match status" value="1"/>
</dbReference>
<protein>
    <submittedName>
        <fullName evidence="2">PTS glucitol/sorbitol transporter subunit IIA</fullName>
    </submittedName>
</protein>
<reference evidence="2" key="1">
    <citation type="journal article" date="2024" name="Int. J. Syst. Evol. Microbiol.">
        <title>Polycladomyces zharkentensis sp. nov., a novel thermophilic cellulose- and starch-degrading member of the Bacillota from a geothermal aquifer in Kazakhstan.</title>
        <authorList>
            <person name="Mashzhan A."/>
            <person name="Kistaubayeva A."/>
            <person name="Javier-Lopez R."/>
            <person name="Bissenova U."/>
            <person name="Bissenbay A."/>
            <person name="Birkeland N.K."/>
        </authorList>
    </citation>
    <scope>NUCLEOTIDE SEQUENCE</scope>
    <source>
        <strain evidence="2">ZKZ2T</strain>
    </source>
</reference>
<dbReference type="RefSeq" id="WP_205493455.1">
    <property type="nucleotide sequence ID" value="NZ_JAFHAP010000005.1"/>
</dbReference>
<dbReference type="InterPro" id="IPR004716">
    <property type="entry name" value="PTS_IIA_glucitol/sorbitol-sp"/>
</dbReference>
<proteinExistence type="predicted"/>
<dbReference type="Gene3D" id="2.40.33.40">
    <property type="entry name" value="Phosphotransferase system, glucitol/sorbitol-specific IIA component"/>
    <property type="match status" value="1"/>
</dbReference>
<evidence type="ECO:0000313" key="3">
    <source>
        <dbReference type="Proteomes" id="UP001177120"/>
    </source>
</evidence>
<comment type="caution">
    <text evidence="2">The sequence shown here is derived from an EMBL/GenBank/DDBJ whole genome shotgun (WGS) entry which is preliminary data.</text>
</comment>
<dbReference type="SUPFAM" id="SSF141530">
    <property type="entry name" value="PTSIIA/GutA-like"/>
    <property type="match status" value="1"/>
</dbReference>
<sequence length="121" mass="13488">MRTIYYTVITGIGPMAEQFLDEKMMILFKDNAPEDLAEYCFLHQVNELSESIQAGDVLKLDDVEYLVTAVGDAVNQNLASLGHITLKFTGSEEADLPGNLVLEDREIAEVKIGTIIEVIRR</sequence>